<protein>
    <submittedName>
        <fullName evidence="2">Uncharacterized protein</fullName>
    </submittedName>
</protein>
<keyword evidence="3" id="KW-1185">Reference proteome</keyword>
<reference evidence="2" key="1">
    <citation type="submission" date="2023-09" db="EMBL/GenBank/DDBJ databases">
        <title>Paucibacter sp. APW11 Genome sequencing and assembly.</title>
        <authorList>
            <person name="Kim I."/>
        </authorList>
    </citation>
    <scope>NUCLEOTIDE SEQUENCE</scope>
    <source>
        <strain evidence="2">APW11</strain>
    </source>
</reference>
<comment type="caution">
    <text evidence="2">The sequence shown here is derived from an EMBL/GenBank/DDBJ whole genome shotgun (WGS) entry which is preliminary data.</text>
</comment>
<organism evidence="2 3">
    <name type="scientific">Roseateles aquae</name>
    <dbReference type="NCBI Taxonomy" id="3077235"/>
    <lineage>
        <taxon>Bacteria</taxon>
        <taxon>Pseudomonadati</taxon>
        <taxon>Pseudomonadota</taxon>
        <taxon>Betaproteobacteria</taxon>
        <taxon>Burkholderiales</taxon>
        <taxon>Sphaerotilaceae</taxon>
        <taxon>Roseateles</taxon>
    </lineage>
</organism>
<feature type="signal peptide" evidence="1">
    <location>
        <begin position="1"/>
        <end position="22"/>
    </location>
</feature>
<dbReference type="RefSeq" id="WP_315650056.1">
    <property type="nucleotide sequence ID" value="NZ_JAVXZY010000003.1"/>
</dbReference>
<evidence type="ECO:0000313" key="3">
    <source>
        <dbReference type="Proteomes" id="UP001246372"/>
    </source>
</evidence>
<name>A0ABU3PAC8_9BURK</name>
<feature type="chain" id="PRO_5047533822" evidence="1">
    <location>
        <begin position="23"/>
        <end position="154"/>
    </location>
</feature>
<dbReference type="Proteomes" id="UP001246372">
    <property type="component" value="Unassembled WGS sequence"/>
</dbReference>
<evidence type="ECO:0000313" key="2">
    <source>
        <dbReference type="EMBL" id="MDT8999494.1"/>
    </source>
</evidence>
<keyword evidence="1" id="KW-0732">Signal</keyword>
<accession>A0ABU3PAC8</accession>
<dbReference type="EMBL" id="JAVXZY010000003">
    <property type="protein sequence ID" value="MDT8999494.1"/>
    <property type="molecule type" value="Genomic_DNA"/>
</dbReference>
<proteinExistence type="predicted"/>
<sequence>MMKRHAAALGLMAALQASTGVAQTFDGRRGPIFEQPYVSRIQATAAATLLGVANVDESFLPLHEALGSQRDTALPAGVSREGERLVLTAPGRAPLRLNDFVYRGKDDAGDSQRFHYLKTLARHHLLVVEFSHDRPCFMLVDRQTLKAFFVDYGG</sequence>
<evidence type="ECO:0000256" key="1">
    <source>
        <dbReference type="SAM" id="SignalP"/>
    </source>
</evidence>
<gene>
    <name evidence="2" type="ORF">RQP53_09470</name>
</gene>